<reference evidence="2" key="1">
    <citation type="journal article" date="2020" name="Stud. Mycol.">
        <title>101 Dothideomycetes genomes: a test case for predicting lifestyles and emergence of pathogens.</title>
        <authorList>
            <person name="Haridas S."/>
            <person name="Albert R."/>
            <person name="Binder M."/>
            <person name="Bloem J."/>
            <person name="Labutti K."/>
            <person name="Salamov A."/>
            <person name="Andreopoulos B."/>
            <person name="Baker S."/>
            <person name="Barry K."/>
            <person name="Bills G."/>
            <person name="Bluhm B."/>
            <person name="Cannon C."/>
            <person name="Castanera R."/>
            <person name="Culley D."/>
            <person name="Daum C."/>
            <person name="Ezra D."/>
            <person name="Gonzalez J."/>
            <person name="Henrissat B."/>
            <person name="Kuo A."/>
            <person name="Liang C."/>
            <person name="Lipzen A."/>
            <person name="Lutzoni F."/>
            <person name="Magnuson J."/>
            <person name="Mondo S."/>
            <person name="Nolan M."/>
            <person name="Ohm R."/>
            <person name="Pangilinan J."/>
            <person name="Park H.-J."/>
            <person name="Ramirez L."/>
            <person name="Alfaro M."/>
            <person name="Sun H."/>
            <person name="Tritt A."/>
            <person name="Yoshinaga Y."/>
            <person name="Zwiers L.-H."/>
            <person name="Turgeon B."/>
            <person name="Goodwin S."/>
            <person name="Spatafora J."/>
            <person name="Crous P."/>
            <person name="Grigoriev I."/>
        </authorList>
    </citation>
    <scope>NUCLEOTIDE SEQUENCE</scope>
    <source>
        <strain evidence="2">CBS 175.79</strain>
    </source>
</reference>
<dbReference type="OrthoDB" id="10251727at2759"/>
<dbReference type="Pfam" id="PF00687">
    <property type="entry name" value="Ribosomal_L1"/>
    <property type="match status" value="1"/>
</dbReference>
<feature type="region of interest" description="Disordered" evidence="1">
    <location>
        <begin position="356"/>
        <end position="400"/>
    </location>
</feature>
<dbReference type="SUPFAM" id="SSF56808">
    <property type="entry name" value="Ribosomal protein L1"/>
    <property type="match status" value="1"/>
</dbReference>
<dbReference type="InterPro" id="IPR023674">
    <property type="entry name" value="Ribosomal_uL1-like"/>
</dbReference>
<dbReference type="Gene3D" id="3.40.50.790">
    <property type="match status" value="1"/>
</dbReference>
<feature type="compositionally biased region" description="Basic and acidic residues" evidence="1">
    <location>
        <begin position="8"/>
        <end position="17"/>
    </location>
</feature>
<keyword evidence="2" id="KW-0689">Ribosomal protein</keyword>
<feature type="compositionally biased region" description="Basic and acidic residues" evidence="1">
    <location>
        <begin position="60"/>
        <end position="69"/>
    </location>
</feature>
<gene>
    <name evidence="2" type="ORF">BU24DRAFT_58087</name>
</gene>
<accession>A0A6A5XBY2</accession>
<dbReference type="RefSeq" id="XP_033378758.1">
    <property type="nucleotide sequence ID" value="XM_033534424.1"/>
</dbReference>
<evidence type="ECO:0000313" key="2">
    <source>
        <dbReference type="EMBL" id="KAF2010419.1"/>
    </source>
</evidence>
<evidence type="ECO:0000256" key="1">
    <source>
        <dbReference type="SAM" id="MobiDB-lite"/>
    </source>
</evidence>
<sequence>MARSKQAKKTDTPKKSETSVAKSKPEAPLTSKVSNGTPYQLDPAQVERAATALIAHMKKHAQEKEEKASKKNLAADEDEPETSDAAIFLNLTTKQHVKDNNRLRPNKIALPHTIQPSEIRICLIVADPQREYKNIVAADAFPEDVRAKVHRVIGVDKLKKKYKTYETRRQLLAEYDLFLADDRVTDNLSKVLGSTFYKGKGKRPVPVTLSVQTPKDKDGKRKYVAKKPEDVAKEIESALSSTYVHLSPSATTSIRVGKLSQQPQQIQENIEAAVSAVVAKFVTNGWRNVRALHIKGPATMALPIWLADELWANEAQVLEEPWKPAPKEVGPSEKKRKWDAWEEELLDDDELAERREQFAAAKKSKAKDSAKDKESRSISKASRKKLKQDALKSVQTPLIA</sequence>
<dbReference type="GO" id="GO:0005840">
    <property type="term" value="C:ribosome"/>
    <property type="evidence" value="ECO:0007669"/>
    <property type="project" value="UniProtKB-KW"/>
</dbReference>
<protein>
    <submittedName>
        <fullName evidence="2">Ribosomal protein L1</fullName>
    </submittedName>
</protein>
<dbReference type="Gene3D" id="3.30.190.20">
    <property type="match status" value="1"/>
</dbReference>
<evidence type="ECO:0000313" key="3">
    <source>
        <dbReference type="Proteomes" id="UP000799778"/>
    </source>
</evidence>
<feature type="region of interest" description="Disordered" evidence="1">
    <location>
        <begin position="58"/>
        <end position="79"/>
    </location>
</feature>
<name>A0A6A5XBY2_9PLEO</name>
<dbReference type="AlphaFoldDB" id="A0A6A5XBY2"/>
<feature type="compositionally biased region" description="Basic and acidic residues" evidence="1">
    <location>
        <begin position="366"/>
        <end position="377"/>
    </location>
</feature>
<keyword evidence="2" id="KW-0687">Ribonucleoprotein</keyword>
<proteinExistence type="predicted"/>
<feature type="region of interest" description="Disordered" evidence="1">
    <location>
        <begin position="1"/>
        <end position="44"/>
    </location>
</feature>
<dbReference type="Proteomes" id="UP000799778">
    <property type="component" value="Unassembled WGS sequence"/>
</dbReference>
<dbReference type="InterPro" id="IPR028364">
    <property type="entry name" value="Ribosomal_uL1/biogenesis"/>
</dbReference>
<dbReference type="CDD" id="cd00403">
    <property type="entry name" value="Ribosomal_L1"/>
    <property type="match status" value="1"/>
</dbReference>
<dbReference type="EMBL" id="ML978076">
    <property type="protein sequence ID" value="KAF2010419.1"/>
    <property type="molecule type" value="Genomic_DNA"/>
</dbReference>
<dbReference type="GeneID" id="54291821"/>
<organism evidence="2 3">
    <name type="scientific">Aaosphaeria arxii CBS 175.79</name>
    <dbReference type="NCBI Taxonomy" id="1450172"/>
    <lineage>
        <taxon>Eukaryota</taxon>
        <taxon>Fungi</taxon>
        <taxon>Dikarya</taxon>
        <taxon>Ascomycota</taxon>
        <taxon>Pezizomycotina</taxon>
        <taxon>Dothideomycetes</taxon>
        <taxon>Pleosporomycetidae</taxon>
        <taxon>Pleosporales</taxon>
        <taxon>Pleosporales incertae sedis</taxon>
        <taxon>Aaosphaeria</taxon>
    </lineage>
</organism>
<keyword evidence="3" id="KW-1185">Reference proteome</keyword>
<dbReference type="InterPro" id="IPR016095">
    <property type="entry name" value="Ribosomal_uL1_3-a/b-sand"/>
</dbReference>